<evidence type="ECO:0000313" key="1">
    <source>
        <dbReference type="EMBL" id="RRT70620.1"/>
    </source>
</evidence>
<name>A0A427A2Y7_ENSVE</name>
<organism evidence="1 2">
    <name type="scientific">Ensete ventricosum</name>
    <name type="common">Abyssinian banana</name>
    <name type="synonym">Musa ensete</name>
    <dbReference type="NCBI Taxonomy" id="4639"/>
    <lineage>
        <taxon>Eukaryota</taxon>
        <taxon>Viridiplantae</taxon>
        <taxon>Streptophyta</taxon>
        <taxon>Embryophyta</taxon>
        <taxon>Tracheophyta</taxon>
        <taxon>Spermatophyta</taxon>
        <taxon>Magnoliopsida</taxon>
        <taxon>Liliopsida</taxon>
        <taxon>Zingiberales</taxon>
        <taxon>Musaceae</taxon>
        <taxon>Ensete</taxon>
    </lineage>
</organism>
<reference evidence="1 2" key="1">
    <citation type="journal article" date="2014" name="Agronomy (Basel)">
        <title>A Draft Genome Sequence for Ensete ventricosum, the Drought-Tolerant Tree Against Hunger.</title>
        <authorList>
            <person name="Harrison J."/>
            <person name="Moore K.A."/>
            <person name="Paszkiewicz K."/>
            <person name="Jones T."/>
            <person name="Grant M."/>
            <person name="Ambacheew D."/>
            <person name="Muzemil S."/>
            <person name="Studholme D.J."/>
        </authorList>
    </citation>
    <scope>NUCLEOTIDE SEQUENCE [LARGE SCALE GENOMIC DNA]</scope>
</reference>
<evidence type="ECO:0000313" key="2">
    <source>
        <dbReference type="Proteomes" id="UP000287651"/>
    </source>
</evidence>
<dbReference type="AlphaFoldDB" id="A0A427A2Y7"/>
<dbReference type="Proteomes" id="UP000287651">
    <property type="component" value="Unassembled WGS sequence"/>
</dbReference>
<protein>
    <submittedName>
        <fullName evidence="1">Uncharacterized protein</fullName>
    </submittedName>
</protein>
<sequence length="93" mass="10236">MEVAVAEEDGRRQRWHQQLAVAKDDGDDDDGYDGVDGKRSDCRITIGTSRIAAMIPIDRTPQDSIVDGDEKDEINDHFEGIGPSRSLQGDLPP</sequence>
<comment type="caution">
    <text evidence="1">The sequence shown here is derived from an EMBL/GenBank/DDBJ whole genome shotgun (WGS) entry which is preliminary data.</text>
</comment>
<proteinExistence type="predicted"/>
<accession>A0A427A2Y7</accession>
<gene>
    <name evidence="1" type="ORF">B296_00026661</name>
</gene>
<dbReference type="EMBL" id="AMZH03003953">
    <property type="protein sequence ID" value="RRT70620.1"/>
    <property type="molecule type" value="Genomic_DNA"/>
</dbReference>